<keyword evidence="3" id="KW-0862">Zinc</keyword>
<keyword evidence="2 4" id="KW-0863">Zinc-finger</keyword>
<dbReference type="FunFam" id="3.30.160.60:FF:002343">
    <property type="entry name" value="Zinc finger protein 33A"/>
    <property type="match status" value="1"/>
</dbReference>
<evidence type="ECO:0000256" key="1">
    <source>
        <dbReference type="ARBA" id="ARBA00022723"/>
    </source>
</evidence>
<dbReference type="SUPFAM" id="SSF57667">
    <property type="entry name" value="beta-beta-alpha zinc fingers"/>
    <property type="match status" value="1"/>
</dbReference>
<protein>
    <recommendedName>
        <fullName evidence="5">C2H2-type domain-containing protein</fullName>
    </recommendedName>
</protein>
<gene>
    <name evidence="6" type="ORF">AB205_0150710</name>
</gene>
<dbReference type="OrthoDB" id="654211at2759"/>
<dbReference type="Gene3D" id="3.30.160.60">
    <property type="entry name" value="Classic Zinc Finger"/>
    <property type="match status" value="1"/>
</dbReference>
<dbReference type="InterPro" id="IPR036236">
    <property type="entry name" value="Znf_C2H2_sf"/>
</dbReference>
<evidence type="ECO:0000256" key="2">
    <source>
        <dbReference type="ARBA" id="ARBA00022771"/>
    </source>
</evidence>
<feature type="domain" description="C2H2-type" evidence="5">
    <location>
        <begin position="74"/>
        <end position="101"/>
    </location>
</feature>
<dbReference type="AlphaFoldDB" id="A0A2G9R5D6"/>
<proteinExistence type="predicted"/>
<sequence>MFRLSYGKCGKNNHQRVCEKCVKVRLADNRWWTPELQPSSLGSTVPPAVWEMFHSERYTVLVKHQRIHISERLYSCSECGKCFTQTRLLSGCQRIYKGQQR</sequence>
<dbReference type="PROSITE" id="PS50157">
    <property type="entry name" value="ZINC_FINGER_C2H2_2"/>
    <property type="match status" value="1"/>
</dbReference>
<dbReference type="EMBL" id="KV971258">
    <property type="protein sequence ID" value="PIO23084.1"/>
    <property type="molecule type" value="Genomic_DNA"/>
</dbReference>
<evidence type="ECO:0000256" key="4">
    <source>
        <dbReference type="PROSITE-ProRule" id="PRU00042"/>
    </source>
</evidence>
<evidence type="ECO:0000313" key="6">
    <source>
        <dbReference type="EMBL" id="PIO23084.1"/>
    </source>
</evidence>
<keyword evidence="1" id="KW-0479">Metal-binding</keyword>
<organism evidence="6 7">
    <name type="scientific">Aquarana catesbeiana</name>
    <name type="common">American bullfrog</name>
    <name type="synonym">Rana catesbeiana</name>
    <dbReference type="NCBI Taxonomy" id="8400"/>
    <lineage>
        <taxon>Eukaryota</taxon>
        <taxon>Metazoa</taxon>
        <taxon>Chordata</taxon>
        <taxon>Craniata</taxon>
        <taxon>Vertebrata</taxon>
        <taxon>Euteleostomi</taxon>
        <taxon>Amphibia</taxon>
        <taxon>Batrachia</taxon>
        <taxon>Anura</taxon>
        <taxon>Neobatrachia</taxon>
        <taxon>Ranoidea</taxon>
        <taxon>Ranidae</taxon>
        <taxon>Aquarana</taxon>
    </lineage>
</organism>
<reference evidence="7" key="1">
    <citation type="journal article" date="2017" name="Nat. Commun.">
        <title>The North American bullfrog draft genome provides insight into hormonal regulation of long noncoding RNA.</title>
        <authorList>
            <person name="Hammond S.A."/>
            <person name="Warren R.L."/>
            <person name="Vandervalk B.P."/>
            <person name="Kucuk E."/>
            <person name="Khan H."/>
            <person name="Gibb E.A."/>
            <person name="Pandoh P."/>
            <person name="Kirk H."/>
            <person name="Zhao Y."/>
            <person name="Jones M."/>
            <person name="Mungall A.J."/>
            <person name="Coope R."/>
            <person name="Pleasance S."/>
            <person name="Moore R.A."/>
            <person name="Holt R.A."/>
            <person name="Round J.M."/>
            <person name="Ohora S."/>
            <person name="Walle B.V."/>
            <person name="Veldhoen N."/>
            <person name="Helbing C.C."/>
            <person name="Birol I."/>
        </authorList>
    </citation>
    <scope>NUCLEOTIDE SEQUENCE [LARGE SCALE GENOMIC DNA]</scope>
</reference>
<dbReference type="Proteomes" id="UP000228934">
    <property type="component" value="Unassembled WGS sequence"/>
</dbReference>
<evidence type="ECO:0000256" key="3">
    <source>
        <dbReference type="ARBA" id="ARBA00022833"/>
    </source>
</evidence>
<evidence type="ECO:0000259" key="5">
    <source>
        <dbReference type="PROSITE" id="PS50157"/>
    </source>
</evidence>
<accession>A0A2G9R5D6</accession>
<keyword evidence="7" id="KW-1185">Reference proteome</keyword>
<name>A0A2G9R5D6_AQUCT</name>
<evidence type="ECO:0000313" key="7">
    <source>
        <dbReference type="Proteomes" id="UP000228934"/>
    </source>
</evidence>
<dbReference type="GO" id="GO:0008270">
    <property type="term" value="F:zinc ion binding"/>
    <property type="evidence" value="ECO:0007669"/>
    <property type="project" value="UniProtKB-KW"/>
</dbReference>
<dbReference type="InterPro" id="IPR013087">
    <property type="entry name" value="Znf_C2H2_type"/>
</dbReference>